<evidence type="ECO:0000259" key="12">
    <source>
        <dbReference type="PROSITE" id="PS51294"/>
    </source>
</evidence>
<dbReference type="InterPro" id="IPR009057">
    <property type="entry name" value="Homeodomain-like_sf"/>
</dbReference>
<protein>
    <recommendedName>
        <fullName evidence="15">Two-component response regulator</fullName>
    </recommendedName>
</protein>
<reference evidence="13" key="2">
    <citation type="submission" date="2018-05" db="EMBL/GenBank/DDBJ databases">
        <title>OmerRS3 (Oryza meridionalis Reference Sequence Version 3).</title>
        <authorList>
            <person name="Zhang J."/>
            <person name="Kudrna D."/>
            <person name="Lee S."/>
            <person name="Talag J."/>
            <person name="Welchert J."/>
            <person name="Wing R.A."/>
        </authorList>
    </citation>
    <scope>NUCLEOTIDE SEQUENCE [LARGE SCALE GENOMIC DNA]</scope>
    <source>
        <strain evidence="13">cv. OR44</strain>
    </source>
</reference>
<dbReference type="Gramene" id="OMERI06G22730.1">
    <property type="protein sequence ID" value="OMERI06G22730.1"/>
    <property type="gene ID" value="OMERI06G22730"/>
</dbReference>
<feature type="region of interest" description="Disordered" evidence="10">
    <location>
        <begin position="166"/>
        <end position="185"/>
    </location>
</feature>
<keyword evidence="6" id="KW-0010">Activator</keyword>
<dbReference type="SUPFAM" id="SSF52172">
    <property type="entry name" value="CheY-like"/>
    <property type="match status" value="1"/>
</dbReference>
<evidence type="ECO:0000256" key="1">
    <source>
        <dbReference type="ARBA" id="ARBA00004123"/>
    </source>
</evidence>
<keyword evidence="7" id="KW-0804">Transcription</keyword>
<feature type="compositionally biased region" description="Low complexity" evidence="10">
    <location>
        <begin position="626"/>
        <end position="642"/>
    </location>
</feature>
<dbReference type="SMART" id="SM00448">
    <property type="entry name" value="REC"/>
    <property type="match status" value="1"/>
</dbReference>
<dbReference type="Proteomes" id="UP000008021">
    <property type="component" value="Chromosome 6"/>
</dbReference>
<dbReference type="eggNOG" id="KOG1601">
    <property type="taxonomic scope" value="Eukaryota"/>
</dbReference>
<evidence type="ECO:0000256" key="9">
    <source>
        <dbReference type="PROSITE-ProRule" id="PRU00169"/>
    </source>
</evidence>
<dbReference type="EnsemblPlants" id="OMERI06G22730.1">
    <property type="protein sequence ID" value="OMERI06G22730.1"/>
    <property type="gene ID" value="OMERI06G22730"/>
</dbReference>
<accession>A0A0E0E4E0</accession>
<dbReference type="CDD" id="cd17584">
    <property type="entry name" value="REC_typeB_ARR-like"/>
    <property type="match status" value="1"/>
</dbReference>
<evidence type="ECO:0000259" key="11">
    <source>
        <dbReference type="PROSITE" id="PS50110"/>
    </source>
</evidence>
<feature type="modified residue" description="4-aspartylphosphate" evidence="9">
    <location>
        <position position="68"/>
    </location>
</feature>
<feature type="region of interest" description="Disordered" evidence="10">
    <location>
        <begin position="611"/>
        <end position="642"/>
    </location>
</feature>
<dbReference type="NCBIfam" id="TIGR01557">
    <property type="entry name" value="myb_SHAQKYF"/>
    <property type="match status" value="1"/>
</dbReference>
<dbReference type="HOGENOM" id="CLU_024359_0_2_1"/>
<dbReference type="PANTHER" id="PTHR43874:SF7">
    <property type="entry name" value="TWO-COMPONENT RESPONSE REGULATOR ARR10"/>
    <property type="match status" value="1"/>
</dbReference>
<dbReference type="InterPro" id="IPR001789">
    <property type="entry name" value="Sig_transdc_resp-reg_receiver"/>
</dbReference>
<dbReference type="Gene3D" id="1.10.10.60">
    <property type="entry name" value="Homeodomain-like"/>
    <property type="match status" value="1"/>
</dbReference>
<keyword evidence="3" id="KW-0902">Two-component regulatory system</keyword>
<feature type="compositionally biased region" description="Basic and acidic residues" evidence="10">
    <location>
        <begin position="166"/>
        <end position="184"/>
    </location>
</feature>
<evidence type="ECO:0008006" key="15">
    <source>
        <dbReference type="Google" id="ProtNLM"/>
    </source>
</evidence>
<evidence type="ECO:0000256" key="7">
    <source>
        <dbReference type="ARBA" id="ARBA00023163"/>
    </source>
</evidence>
<keyword evidence="4" id="KW-0805">Transcription regulation</keyword>
<feature type="domain" description="Response regulatory" evidence="11">
    <location>
        <begin position="17"/>
        <end position="132"/>
    </location>
</feature>
<evidence type="ECO:0000256" key="8">
    <source>
        <dbReference type="ARBA" id="ARBA00023242"/>
    </source>
</evidence>
<name>A0A0E0E4E0_9ORYZ</name>
<keyword evidence="14" id="KW-1185">Reference proteome</keyword>
<reference evidence="13" key="1">
    <citation type="submission" date="2015-04" db="UniProtKB">
        <authorList>
            <consortium name="EnsemblPlants"/>
        </authorList>
    </citation>
    <scope>IDENTIFICATION</scope>
</reference>
<dbReference type="SUPFAM" id="SSF46689">
    <property type="entry name" value="Homeodomain-like"/>
    <property type="match status" value="1"/>
</dbReference>
<proteinExistence type="predicted"/>
<dbReference type="Pfam" id="PF00072">
    <property type="entry name" value="Response_reg"/>
    <property type="match status" value="1"/>
</dbReference>
<keyword evidence="8" id="KW-0539">Nucleus</keyword>
<evidence type="ECO:0000256" key="5">
    <source>
        <dbReference type="ARBA" id="ARBA00023125"/>
    </source>
</evidence>
<feature type="compositionally biased region" description="Low complexity" evidence="10">
    <location>
        <begin position="398"/>
        <end position="412"/>
    </location>
</feature>
<dbReference type="InterPro" id="IPR017930">
    <property type="entry name" value="Myb_dom"/>
</dbReference>
<evidence type="ECO:0000256" key="3">
    <source>
        <dbReference type="ARBA" id="ARBA00023012"/>
    </source>
</evidence>
<organism evidence="13">
    <name type="scientific">Oryza meridionalis</name>
    <dbReference type="NCBI Taxonomy" id="40149"/>
    <lineage>
        <taxon>Eukaryota</taxon>
        <taxon>Viridiplantae</taxon>
        <taxon>Streptophyta</taxon>
        <taxon>Embryophyta</taxon>
        <taxon>Tracheophyta</taxon>
        <taxon>Spermatophyta</taxon>
        <taxon>Magnoliopsida</taxon>
        <taxon>Liliopsida</taxon>
        <taxon>Poales</taxon>
        <taxon>Poaceae</taxon>
        <taxon>BOP clade</taxon>
        <taxon>Oryzoideae</taxon>
        <taxon>Oryzeae</taxon>
        <taxon>Oryzinae</taxon>
        <taxon>Oryza</taxon>
    </lineage>
</organism>
<feature type="domain" description="HTH myb-type" evidence="12">
    <location>
        <begin position="183"/>
        <end position="242"/>
    </location>
</feature>
<dbReference type="STRING" id="40149.A0A0E0E4E0"/>
<feature type="region of interest" description="Disordered" evidence="10">
    <location>
        <begin position="326"/>
        <end position="349"/>
    </location>
</feature>
<dbReference type="GO" id="GO:0000160">
    <property type="term" value="P:phosphorelay signal transduction system"/>
    <property type="evidence" value="ECO:0007669"/>
    <property type="project" value="UniProtKB-KW"/>
</dbReference>
<keyword evidence="5" id="KW-0238">DNA-binding</keyword>
<dbReference type="PROSITE" id="PS50110">
    <property type="entry name" value="RESPONSE_REGULATORY"/>
    <property type="match status" value="1"/>
</dbReference>
<dbReference type="GO" id="GO:0003677">
    <property type="term" value="F:DNA binding"/>
    <property type="evidence" value="ECO:0007669"/>
    <property type="project" value="UniProtKB-KW"/>
</dbReference>
<evidence type="ECO:0000256" key="2">
    <source>
        <dbReference type="ARBA" id="ARBA00022553"/>
    </source>
</evidence>
<dbReference type="GO" id="GO:0005634">
    <property type="term" value="C:nucleus"/>
    <property type="evidence" value="ECO:0007669"/>
    <property type="project" value="UniProtKB-SubCell"/>
</dbReference>
<evidence type="ECO:0000313" key="14">
    <source>
        <dbReference type="Proteomes" id="UP000008021"/>
    </source>
</evidence>
<dbReference type="GO" id="GO:0009736">
    <property type="term" value="P:cytokinin-activated signaling pathway"/>
    <property type="evidence" value="ECO:0007669"/>
    <property type="project" value="InterPro"/>
</dbReference>
<evidence type="ECO:0000256" key="4">
    <source>
        <dbReference type="ARBA" id="ARBA00023015"/>
    </source>
</evidence>
<evidence type="ECO:0000256" key="10">
    <source>
        <dbReference type="SAM" id="MobiDB-lite"/>
    </source>
</evidence>
<comment type="subcellular location">
    <subcellularLocation>
        <location evidence="1">Nucleus</location>
    </subcellularLocation>
</comment>
<dbReference type="AlphaFoldDB" id="A0A0E0E4E0"/>
<keyword evidence="2 9" id="KW-0597">Phosphoprotein</keyword>
<dbReference type="FunFam" id="1.10.10.60:FF:000007">
    <property type="entry name" value="Two-component response regulator"/>
    <property type="match status" value="1"/>
</dbReference>
<evidence type="ECO:0000256" key="6">
    <source>
        <dbReference type="ARBA" id="ARBA00023159"/>
    </source>
</evidence>
<feature type="region of interest" description="Disordered" evidence="10">
    <location>
        <begin position="393"/>
        <end position="413"/>
    </location>
</feature>
<dbReference type="PANTHER" id="PTHR43874">
    <property type="entry name" value="TWO-COMPONENT RESPONSE REGULATOR"/>
    <property type="match status" value="1"/>
</dbReference>
<dbReference type="InterPro" id="IPR011006">
    <property type="entry name" value="CheY-like_superfamily"/>
</dbReference>
<sequence length="732" mass="80782">MAATQATAARKFPEGLRVLAVDDSPVCLMLLEALLRRCKYQPTMTRDATTALRMLRERPEDFDLVISDVHMLDMDGFKLLELIGLEMDLPVIMQSANGELETMMKGVTHGACDYLVKPVSLKDIQNIWQHVWRKRKLDIRNHNGGYNDGGELVFATRTKRKYTRKMRNDGDNYGENKENMDSTQKKQRVVWTPELHRDFVIAVHELGVDRAVPRKILRMMKVDYMTRENIASHLQKYRLYLKRISTQTGMDPDQFPEKWKYMNELDALKNYCENGRYHLTPAIASSSSSNPFARMNSASALATNGFLPTHSVQLKNSQRNMAMGTVGHGGSPRNNPVFKPLQNSSNARKCFPSGPSGSSFANISNGLVLDTGDSGSSYADMFCKSMWETSNGSPSCHSGNSSANKSNNGVSAPANQFQVQSNCGFSASANQFPVKSNCGFSAPANQYQVQSNGWFSAPENQYQVQSNGDLSVPANQFPVQSNGEFLAPTNQFPVQYPEVNNQPLVQMNQSSINHFSTIGNDYQFPDLANCSKYWQTTAPSMFPDLGHNDGTSFGPSQASITNINQISSFAASSGQEPMFGDELHGQMSPIMSTISLSDFDDQMGSFNIGNDTSPAEMMHDNFSLGSDSNTSSTTPSDSSFSCPFPDFQLDSPAMPAQMLNGGDEDGILLPVLDDTVDQQDLFDQLDENNGFITGTNGPEGTDTLDDIVAELFNDDFMEGYDAVVDGDQDFVP</sequence>
<dbReference type="PROSITE" id="PS51294">
    <property type="entry name" value="HTH_MYB"/>
    <property type="match status" value="1"/>
</dbReference>
<dbReference type="InterPro" id="IPR006447">
    <property type="entry name" value="Myb_dom_plants"/>
</dbReference>
<dbReference type="InterPro" id="IPR045279">
    <property type="entry name" value="ARR-like"/>
</dbReference>
<evidence type="ECO:0000313" key="13">
    <source>
        <dbReference type="EnsemblPlants" id="OMERI06G22730.1"/>
    </source>
</evidence>
<dbReference type="Gene3D" id="3.40.50.2300">
    <property type="match status" value="1"/>
</dbReference>